<dbReference type="Pfam" id="PF00028">
    <property type="entry name" value="Cadherin"/>
    <property type="match status" value="1"/>
</dbReference>
<evidence type="ECO:0000256" key="2">
    <source>
        <dbReference type="ARBA" id="ARBA00022692"/>
    </source>
</evidence>
<dbReference type="SUPFAM" id="SSF49313">
    <property type="entry name" value="Cadherin-like"/>
    <property type="match status" value="2"/>
</dbReference>
<evidence type="ECO:0000259" key="9">
    <source>
        <dbReference type="PROSITE" id="PS50268"/>
    </source>
</evidence>
<evidence type="ECO:0000256" key="1">
    <source>
        <dbReference type="ARBA" id="ARBA00004167"/>
    </source>
</evidence>
<feature type="non-terminal residue" evidence="10">
    <location>
        <position position="146"/>
    </location>
</feature>
<feature type="non-terminal residue" evidence="10">
    <location>
        <position position="1"/>
    </location>
</feature>
<reference evidence="10 11" key="1">
    <citation type="submission" date="2024-05" db="EMBL/GenBank/DDBJ databases">
        <authorList>
            <person name="Wallberg A."/>
        </authorList>
    </citation>
    <scope>NUCLEOTIDE SEQUENCE [LARGE SCALE GENOMIC DNA]</scope>
</reference>
<dbReference type="GO" id="GO:0005886">
    <property type="term" value="C:plasma membrane"/>
    <property type="evidence" value="ECO:0007669"/>
    <property type="project" value="UniProtKB-SubCell"/>
</dbReference>
<keyword evidence="11" id="KW-1185">Reference proteome</keyword>
<keyword evidence="3" id="KW-0732">Signal</keyword>
<organism evidence="10 11">
    <name type="scientific">Meganyctiphanes norvegica</name>
    <name type="common">Northern krill</name>
    <name type="synonym">Thysanopoda norvegica</name>
    <dbReference type="NCBI Taxonomy" id="48144"/>
    <lineage>
        <taxon>Eukaryota</taxon>
        <taxon>Metazoa</taxon>
        <taxon>Ecdysozoa</taxon>
        <taxon>Arthropoda</taxon>
        <taxon>Crustacea</taxon>
        <taxon>Multicrustacea</taxon>
        <taxon>Malacostraca</taxon>
        <taxon>Eumalacostraca</taxon>
        <taxon>Eucarida</taxon>
        <taxon>Euphausiacea</taxon>
        <taxon>Euphausiidae</taxon>
        <taxon>Meganyctiphanes</taxon>
    </lineage>
</organism>
<comment type="caution">
    <text evidence="10">The sequence shown here is derived from an EMBL/GenBank/DDBJ whole genome shotgun (WGS) entry which is preliminary data.</text>
</comment>
<evidence type="ECO:0000256" key="6">
    <source>
        <dbReference type="ARBA" id="ARBA00022989"/>
    </source>
</evidence>
<evidence type="ECO:0000256" key="5">
    <source>
        <dbReference type="ARBA" id="ARBA00022837"/>
    </source>
</evidence>
<feature type="domain" description="Cadherin" evidence="9">
    <location>
        <begin position="51"/>
        <end position="145"/>
    </location>
</feature>
<dbReference type="SMART" id="SM00112">
    <property type="entry name" value="CA"/>
    <property type="match status" value="2"/>
</dbReference>
<protein>
    <recommendedName>
        <fullName evidence="9">Cadherin domain-containing protein</fullName>
    </recommendedName>
</protein>
<keyword evidence="2" id="KW-0812">Transmembrane</keyword>
<dbReference type="FunFam" id="2.60.40.60:FF:000033">
    <property type="entry name" value="FAT atypical cadherin 1"/>
    <property type="match status" value="1"/>
</dbReference>
<evidence type="ECO:0000256" key="7">
    <source>
        <dbReference type="ARBA" id="ARBA00023136"/>
    </source>
</evidence>
<keyword evidence="4" id="KW-0677">Repeat</keyword>
<evidence type="ECO:0000256" key="8">
    <source>
        <dbReference type="PROSITE-ProRule" id="PRU00043"/>
    </source>
</evidence>
<accession>A0AAV2SIJ0</accession>
<feature type="domain" description="Cadherin" evidence="9">
    <location>
        <begin position="1"/>
        <end position="50"/>
    </location>
</feature>
<dbReference type="GO" id="GO:0008104">
    <property type="term" value="P:intracellular protein localization"/>
    <property type="evidence" value="ECO:0007669"/>
    <property type="project" value="UniProtKB-ARBA"/>
</dbReference>
<evidence type="ECO:0000256" key="3">
    <source>
        <dbReference type="ARBA" id="ARBA00022729"/>
    </source>
</evidence>
<dbReference type="GO" id="GO:0005509">
    <property type="term" value="F:calcium ion binding"/>
    <property type="evidence" value="ECO:0007669"/>
    <property type="project" value="UniProtKB-UniRule"/>
</dbReference>
<dbReference type="EMBL" id="CAXKWB010069179">
    <property type="protein sequence ID" value="CAL4192928.1"/>
    <property type="molecule type" value="Genomic_DNA"/>
</dbReference>
<evidence type="ECO:0000313" key="11">
    <source>
        <dbReference type="Proteomes" id="UP001497623"/>
    </source>
</evidence>
<keyword evidence="7" id="KW-0472">Membrane</keyword>
<dbReference type="InterPro" id="IPR020894">
    <property type="entry name" value="Cadherin_CS"/>
</dbReference>
<name>A0AAV2SIJ0_MEGNR</name>
<dbReference type="AlphaFoldDB" id="A0AAV2SIJ0"/>
<keyword evidence="6" id="KW-1133">Transmembrane helix</keyword>
<gene>
    <name evidence="10" type="ORF">MNOR_LOCUS36780</name>
</gene>
<proteinExistence type="predicted"/>
<dbReference type="GO" id="GO:0007156">
    <property type="term" value="P:homophilic cell adhesion via plasma membrane adhesion molecules"/>
    <property type="evidence" value="ECO:0007669"/>
    <property type="project" value="InterPro"/>
</dbReference>
<dbReference type="PANTHER" id="PTHR24026:SF126">
    <property type="entry name" value="PROTOCADHERIN FAT 4"/>
    <property type="match status" value="1"/>
</dbReference>
<dbReference type="PROSITE" id="PS50268">
    <property type="entry name" value="CADHERIN_2"/>
    <property type="match status" value="2"/>
</dbReference>
<dbReference type="InterPro" id="IPR002126">
    <property type="entry name" value="Cadherin-like_dom"/>
</dbReference>
<dbReference type="InterPro" id="IPR015919">
    <property type="entry name" value="Cadherin-like_sf"/>
</dbReference>
<comment type="subcellular location">
    <subcellularLocation>
        <location evidence="1">Membrane</location>
        <topology evidence="1">Single-pass membrane protein</topology>
    </subcellularLocation>
</comment>
<evidence type="ECO:0000313" key="10">
    <source>
        <dbReference type="EMBL" id="CAL4192928.1"/>
    </source>
</evidence>
<sequence length="146" mass="16235">GTIRVQDIIDYEIKSSYQLTVRAADSYSGKWAEVILSIQITDINDNPPEFSQYLYQLNVSEATAIATPILTVMTTDRDIGSNAGVSYQVLYSNGTVPPDFYISSDRGVLMLRQSLDRELQDIHNFLIVATDMGTPPHTSTAHVTIY</sequence>
<evidence type="ECO:0000256" key="4">
    <source>
        <dbReference type="ARBA" id="ARBA00022737"/>
    </source>
</evidence>
<keyword evidence="5 8" id="KW-0106">Calcium</keyword>
<dbReference type="Proteomes" id="UP001497623">
    <property type="component" value="Unassembled WGS sequence"/>
</dbReference>
<dbReference type="PROSITE" id="PS00232">
    <property type="entry name" value="CADHERIN_1"/>
    <property type="match status" value="1"/>
</dbReference>
<dbReference type="Gene3D" id="2.60.40.60">
    <property type="entry name" value="Cadherins"/>
    <property type="match status" value="2"/>
</dbReference>
<dbReference type="CDD" id="cd11304">
    <property type="entry name" value="Cadherin_repeat"/>
    <property type="match status" value="2"/>
</dbReference>
<dbReference type="PANTHER" id="PTHR24026">
    <property type="entry name" value="FAT ATYPICAL CADHERIN-RELATED"/>
    <property type="match status" value="1"/>
</dbReference>
<dbReference type="PRINTS" id="PR00205">
    <property type="entry name" value="CADHERIN"/>
</dbReference>